<dbReference type="STRING" id="48256.CLHUN_19440"/>
<keyword evidence="2" id="KW-1185">Reference proteome</keyword>
<evidence type="ECO:0008006" key="3">
    <source>
        <dbReference type="Google" id="ProtNLM"/>
    </source>
</evidence>
<evidence type="ECO:0000313" key="1">
    <source>
        <dbReference type="EMBL" id="OPX44145.1"/>
    </source>
</evidence>
<comment type="caution">
    <text evidence="1">The sequence shown here is derived from an EMBL/GenBank/DDBJ whole genome shotgun (WGS) entry which is preliminary data.</text>
</comment>
<dbReference type="GO" id="GO:0009976">
    <property type="term" value="F:tocopherol cyclase activity"/>
    <property type="evidence" value="ECO:0007669"/>
    <property type="project" value="InterPro"/>
</dbReference>
<dbReference type="AlphaFoldDB" id="A0A1V4SKY7"/>
<protein>
    <recommendedName>
        <fullName evidence="3">Tocopherol cyclase</fullName>
    </recommendedName>
</protein>
<organism evidence="1 2">
    <name type="scientific">Ruminiclostridium hungatei</name>
    <name type="common">Clostridium hungatei</name>
    <dbReference type="NCBI Taxonomy" id="48256"/>
    <lineage>
        <taxon>Bacteria</taxon>
        <taxon>Bacillati</taxon>
        <taxon>Bacillota</taxon>
        <taxon>Clostridia</taxon>
        <taxon>Eubacteriales</taxon>
        <taxon>Oscillospiraceae</taxon>
        <taxon>Ruminiclostridium</taxon>
    </lineage>
</organism>
<dbReference type="OrthoDB" id="9772627at2"/>
<dbReference type="PANTHER" id="PTHR35309:SF4">
    <property type="entry name" value="TOCOPHEROL CYCLASE"/>
    <property type="match status" value="1"/>
</dbReference>
<reference evidence="1 2" key="1">
    <citation type="submission" date="2017-03" db="EMBL/GenBank/DDBJ databases">
        <title>Genome sequence of Clostridium hungatei DSM 14427.</title>
        <authorList>
            <person name="Poehlein A."/>
            <person name="Daniel R."/>
        </authorList>
    </citation>
    <scope>NUCLEOTIDE SEQUENCE [LARGE SCALE GENOMIC DNA]</scope>
    <source>
        <strain evidence="1 2">DSM 14427</strain>
    </source>
</reference>
<accession>A0A1V4SKY7</accession>
<name>A0A1V4SKY7_RUMHU</name>
<dbReference type="RefSeq" id="WP_080064378.1">
    <property type="nucleotide sequence ID" value="NZ_MZGX01000011.1"/>
</dbReference>
<dbReference type="Pfam" id="PF14249">
    <property type="entry name" value="Tocopherol_cycl"/>
    <property type="match status" value="1"/>
</dbReference>
<dbReference type="PANTHER" id="PTHR35309">
    <property type="match status" value="1"/>
</dbReference>
<dbReference type="SUPFAM" id="SSF159245">
    <property type="entry name" value="AttH-like"/>
    <property type="match status" value="1"/>
</dbReference>
<dbReference type="EMBL" id="MZGX01000011">
    <property type="protein sequence ID" value="OPX44145.1"/>
    <property type="molecule type" value="Genomic_DNA"/>
</dbReference>
<dbReference type="Proteomes" id="UP000191554">
    <property type="component" value="Unassembled WGS sequence"/>
</dbReference>
<proteinExistence type="predicted"/>
<evidence type="ECO:0000313" key="2">
    <source>
        <dbReference type="Proteomes" id="UP000191554"/>
    </source>
</evidence>
<dbReference type="InterPro" id="IPR025893">
    <property type="entry name" value="Tocopherol_cyclase"/>
</dbReference>
<gene>
    <name evidence="1" type="ORF">CLHUN_19440</name>
</gene>
<sequence length="323" mass="36876">MYLIKRIFNPEIFQGKYRHNNYFEGWYYKIIDKASENIIAVIPGVAVSKNRGHSFIQFIDAKTGFTEYFNFPRKEFSYSERELEISIMDNYFSRAGMRLELNSQNTSIYGEIDFTDIVPFPKSLLNPGIMGPYSFVPFMECHHGIINIHSRLKGFINYNGKHIAFNEGSGYVEKDWGKSFPHSWIWLQCNSFKTRDTSLMFSIASIPWLGREFDGLIAFLKVGGSFFRFATYTGARLKCLKIHEKILNIEVEDRKSVLCLKVAVGGGGMLKAPKKGLMEVEITESITSTVEVLLVEKPGKIIFHDTGENTGLELAGNFKKFAI</sequence>